<feature type="domain" description="SpoVT-AbrB" evidence="2">
    <location>
        <begin position="1"/>
        <end position="44"/>
    </location>
</feature>
<comment type="caution">
    <text evidence="3">The sequence shown here is derived from an EMBL/GenBank/DDBJ whole genome shotgun (WGS) entry which is preliminary data.</text>
</comment>
<dbReference type="GO" id="GO:0003677">
    <property type="term" value="F:DNA binding"/>
    <property type="evidence" value="ECO:0007669"/>
    <property type="project" value="UniProtKB-UniRule"/>
</dbReference>
<evidence type="ECO:0000259" key="2">
    <source>
        <dbReference type="PROSITE" id="PS51740"/>
    </source>
</evidence>
<dbReference type="InterPro" id="IPR007159">
    <property type="entry name" value="SpoVT-AbrB_dom"/>
</dbReference>
<protein>
    <submittedName>
        <fullName evidence="3">AbrB family looped-hinge helix DNA binding protein</fullName>
    </submittedName>
</protein>
<sequence>MRTTIDRAGRLVIPKALRDRVGMSAGEVEITIEGSTLSIAPVTTDELVEHDGFLLLPTADGSLTDQDIRELRLADQA</sequence>
<dbReference type="EMBL" id="JACCBU010000001">
    <property type="protein sequence ID" value="NYE75143.1"/>
    <property type="molecule type" value="Genomic_DNA"/>
</dbReference>
<name>A0A7Y9IEN6_9ACTN</name>
<gene>
    <name evidence="3" type="ORF">BKA15_006472</name>
</gene>
<evidence type="ECO:0000313" key="4">
    <source>
        <dbReference type="Proteomes" id="UP000569914"/>
    </source>
</evidence>
<dbReference type="NCBIfam" id="TIGR01439">
    <property type="entry name" value="lp_hng_hel_AbrB"/>
    <property type="match status" value="1"/>
</dbReference>
<keyword evidence="4" id="KW-1185">Reference proteome</keyword>
<evidence type="ECO:0000256" key="1">
    <source>
        <dbReference type="PROSITE-ProRule" id="PRU01076"/>
    </source>
</evidence>
<keyword evidence="1" id="KW-0238">DNA-binding</keyword>
<dbReference type="RefSeq" id="WP_179757697.1">
    <property type="nucleotide sequence ID" value="NZ_JACCBU010000001.1"/>
</dbReference>
<dbReference type="Proteomes" id="UP000569914">
    <property type="component" value="Unassembled WGS sequence"/>
</dbReference>
<dbReference type="PROSITE" id="PS51740">
    <property type="entry name" value="SPOVT_ABRB"/>
    <property type="match status" value="1"/>
</dbReference>
<dbReference type="SUPFAM" id="SSF89447">
    <property type="entry name" value="AbrB/MazE/MraZ-like"/>
    <property type="match status" value="1"/>
</dbReference>
<dbReference type="SMART" id="SM00966">
    <property type="entry name" value="SpoVT_AbrB"/>
    <property type="match status" value="1"/>
</dbReference>
<dbReference type="AlphaFoldDB" id="A0A7Y9IEN6"/>
<evidence type="ECO:0000313" key="3">
    <source>
        <dbReference type="EMBL" id="NYE75143.1"/>
    </source>
</evidence>
<dbReference type="Gene3D" id="2.10.260.10">
    <property type="match status" value="1"/>
</dbReference>
<organism evidence="3 4">
    <name type="scientific">Microlunatus parietis</name>
    <dbReference type="NCBI Taxonomy" id="682979"/>
    <lineage>
        <taxon>Bacteria</taxon>
        <taxon>Bacillati</taxon>
        <taxon>Actinomycetota</taxon>
        <taxon>Actinomycetes</taxon>
        <taxon>Propionibacteriales</taxon>
        <taxon>Propionibacteriaceae</taxon>
        <taxon>Microlunatus</taxon>
    </lineage>
</organism>
<accession>A0A7Y9IEN6</accession>
<dbReference type="InterPro" id="IPR037914">
    <property type="entry name" value="SpoVT-AbrB_sf"/>
</dbReference>
<proteinExistence type="predicted"/>
<reference evidence="3 4" key="1">
    <citation type="submission" date="2020-07" db="EMBL/GenBank/DDBJ databases">
        <title>Sequencing the genomes of 1000 actinobacteria strains.</title>
        <authorList>
            <person name="Klenk H.-P."/>
        </authorList>
    </citation>
    <scope>NUCLEOTIDE SEQUENCE [LARGE SCALE GENOMIC DNA]</scope>
    <source>
        <strain evidence="3 4">DSM 22083</strain>
    </source>
</reference>